<gene>
    <name evidence="1" type="ORF">TRIATDRAFT_305552</name>
</gene>
<dbReference type="InterPro" id="IPR011990">
    <property type="entry name" value="TPR-like_helical_dom_sf"/>
</dbReference>
<sequence>MWIGGPSNHRSLLPLNIEPLSESGPEYFKFSEILLPHAELILQHHFKKDTKDSELARAKLLMASGAYIVWDGDHDEAQVRFERSIEINSSYLGEKHVETMSGIGLLGLGWVIGVLQDDVKALQILKRVVKNSRESLGGDGPRTINRLSDLTTAIALAGEYMESETMQREALARSERVLGRAQNETLNCTAHLANVLGDPGKTEEAVKLRRDVYDAKKAPWQFSPRYAYCRRKFSFDTKRE</sequence>
<dbReference type="PANTHER" id="PTHR46082:SF6">
    <property type="entry name" value="AAA+ ATPASE DOMAIN-CONTAINING PROTEIN-RELATED"/>
    <property type="match status" value="1"/>
</dbReference>
<dbReference type="OrthoDB" id="20872at2759"/>
<evidence type="ECO:0000313" key="1">
    <source>
        <dbReference type="EMBL" id="EHK48752.1"/>
    </source>
</evidence>
<evidence type="ECO:0000313" key="2">
    <source>
        <dbReference type="Proteomes" id="UP000005426"/>
    </source>
</evidence>
<comment type="caution">
    <text evidence="1">The sequence shown here is derived from an EMBL/GenBank/DDBJ whole genome shotgun (WGS) entry which is preliminary data.</text>
</comment>
<dbReference type="SUPFAM" id="SSF48452">
    <property type="entry name" value="TPR-like"/>
    <property type="match status" value="1"/>
</dbReference>
<dbReference type="Pfam" id="PF13374">
    <property type="entry name" value="TPR_10"/>
    <property type="match status" value="1"/>
</dbReference>
<dbReference type="EMBL" id="ABDG02000018">
    <property type="protein sequence ID" value="EHK48752.1"/>
    <property type="molecule type" value="Genomic_DNA"/>
</dbReference>
<name>G9NLJ0_HYPAI</name>
<accession>G9NLJ0</accession>
<dbReference type="STRING" id="452589.G9NLJ0"/>
<dbReference type="HOGENOM" id="CLU_1156525_0_0_1"/>
<protein>
    <recommendedName>
        <fullName evidence="3">MalT-like TPR region domain-containing protein</fullName>
    </recommendedName>
</protein>
<dbReference type="Proteomes" id="UP000005426">
    <property type="component" value="Unassembled WGS sequence"/>
</dbReference>
<keyword evidence="2" id="KW-1185">Reference proteome</keyword>
<proteinExistence type="predicted"/>
<organism evidence="1 2">
    <name type="scientific">Hypocrea atroviridis (strain ATCC 20476 / IMI 206040)</name>
    <name type="common">Trichoderma atroviride</name>
    <dbReference type="NCBI Taxonomy" id="452589"/>
    <lineage>
        <taxon>Eukaryota</taxon>
        <taxon>Fungi</taxon>
        <taxon>Dikarya</taxon>
        <taxon>Ascomycota</taxon>
        <taxon>Pezizomycotina</taxon>
        <taxon>Sordariomycetes</taxon>
        <taxon>Hypocreomycetidae</taxon>
        <taxon>Hypocreales</taxon>
        <taxon>Hypocreaceae</taxon>
        <taxon>Trichoderma</taxon>
    </lineage>
</organism>
<evidence type="ECO:0008006" key="3">
    <source>
        <dbReference type="Google" id="ProtNLM"/>
    </source>
</evidence>
<reference evidence="1 2" key="1">
    <citation type="journal article" date="2011" name="Genome Biol.">
        <title>Comparative genome sequence analysis underscores mycoparasitism as the ancestral life style of Trichoderma.</title>
        <authorList>
            <person name="Kubicek C.P."/>
            <person name="Herrera-Estrella A."/>
            <person name="Seidl-Seiboth V."/>
            <person name="Martinez D.A."/>
            <person name="Druzhinina I.S."/>
            <person name="Thon M."/>
            <person name="Zeilinger S."/>
            <person name="Casas-Flores S."/>
            <person name="Horwitz B.A."/>
            <person name="Mukherjee P.K."/>
            <person name="Mukherjee M."/>
            <person name="Kredics L."/>
            <person name="Alcaraz L.D."/>
            <person name="Aerts A."/>
            <person name="Antal Z."/>
            <person name="Atanasova L."/>
            <person name="Cervantes-Badillo M.G."/>
            <person name="Challacombe J."/>
            <person name="Chertkov O."/>
            <person name="McCluskey K."/>
            <person name="Coulpier F."/>
            <person name="Deshpande N."/>
            <person name="von Doehren H."/>
            <person name="Ebbole D.J."/>
            <person name="Esquivel-Naranjo E.U."/>
            <person name="Fekete E."/>
            <person name="Flipphi M."/>
            <person name="Glaser F."/>
            <person name="Gomez-Rodriguez E.Y."/>
            <person name="Gruber S."/>
            <person name="Han C."/>
            <person name="Henrissat B."/>
            <person name="Hermosa R."/>
            <person name="Hernandez-Onate M."/>
            <person name="Karaffa L."/>
            <person name="Kosti I."/>
            <person name="Le Crom S."/>
            <person name="Lindquist E."/>
            <person name="Lucas S."/>
            <person name="Luebeck M."/>
            <person name="Luebeck P.S."/>
            <person name="Margeot A."/>
            <person name="Metz B."/>
            <person name="Misra M."/>
            <person name="Nevalainen H."/>
            <person name="Omann M."/>
            <person name="Packer N."/>
            <person name="Perrone G."/>
            <person name="Uresti-Rivera E.E."/>
            <person name="Salamov A."/>
            <person name="Schmoll M."/>
            <person name="Seiboth B."/>
            <person name="Shapiro H."/>
            <person name="Sukno S."/>
            <person name="Tamayo-Ramos J.A."/>
            <person name="Tisch D."/>
            <person name="Wiest A."/>
            <person name="Wilkinson H.H."/>
            <person name="Zhang M."/>
            <person name="Coutinho P.M."/>
            <person name="Kenerley C.M."/>
            <person name="Monte E."/>
            <person name="Baker S.E."/>
            <person name="Grigoriev I.V."/>
        </authorList>
    </citation>
    <scope>NUCLEOTIDE SEQUENCE [LARGE SCALE GENOMIC DNA]</scope>
    <source>
        <strain evidence="2">ATCC 20476 / IMI 206040</strain>
    </source>
</reference>
<dbReference type="PANTHER" id="PTHR46082">
    <property type="entry name" value="ATP/GTP-BINDING PROTEIN-RELATED"/>
    <property type="match status" value="1"/>
</dbReference>
<dbReference type="InterPro" id="IPR053137">
    <property type="entry name" value="NLR-like"/>
</dbReference>
<dbReference type="Gene3D" id="1.25.40.10">
    <property type="entry name" value="Tetratricopeptide repeat domain"/>
    <property type="match status" value="1"/>
</dbReference>
<dbReference type="AlphaFoldDB" id="G9NLJ0"/>